<dbReference type="Gene3D" id="3.40.50.150">
    <property type="entry name" value="Vaccinia Virus protein VP39"/>
    <property type="match status" value="1"/>
</dbReference>
<feature type="domain" description="Polyketide synthase-like methyltransferase" evidence="4">
    <location>
        <begin position="61"/>
        <end position="282"/>
    </location>
</feature>
<evidence type="ECO:0000259" key="4">
    <source>
        <dbReference type="SMART" id="SM00828"/>
    </source>
</evidence>
<dbReference type="GO" id="GO:0032259">
    <property type="term" value="P:methylation"/>
    <property type="evidence" value="ECO:0007669"/>
    <property type="project" value="UniProtKB-KW"/>
</dbReference>
<dbReference type="InterPro" id="IPR013216">
    <property type="entry name" value="Methyltransf_11"/>
</dbReference>
<comment type="caution">
    <text evidence="5">The sequence shown here is derived from an EMBL/GenBank/DDBJ whole genome shotgun (WGS) entry which is preliminary data.</text>
</comment>
<evidence type="ECO:0000313" key="6">
    <source>
        <dbReference type="Proteomes" id="UP000238762"/>
    </source>
</evidence>
<dbReference type="EMBL" id="PVWJ01000070">
    <property type="protein sequence ID" value="PSB02171.1"/>
    <property type="molecule type" value="Genomic_DNA"/>
</dbReference>
<dbReference type="PANTHER" id="PTHR44068">
    <property type="entry name" value="ZGC:194242"/>
    <property type="match status" value="1"/>
</dbReference>
<dbReference type="InterPro" id="IPR020803">
    <property type="entry name" value="MeTfrase_dom"/>
</dbReference>
<reference evidence="5 6" key="1">
    <citation type="submission" date="2018-02" db="EMBL/GenBank/DDBJ databases">
        <authorList>
            <person name="Cohen D.B."/>
            <person name="Kent A.D."/>
        </authorList>
    </citation>
    <scope>NUCLEOTIDE SEQUENCE [LARGE SCALE GENOMIC DNA]</scope>
    <source>
        <strain evidence="5 6">CCAP 1448/3</strain>
    </source>
</reference>
<dbReference type="OrthoDB" id="529208at2"/>
<name>A0A2T1C1N4_9CYAN</name>
<keyword evidence="6" id="KW-1185">Reference proteome</keyword>
<dbReference type="PANTHER" id="PTHR44068:SF11">
    <property type="entry name" value="GERANYL DIPHOSPHATE 2-C-METHYLTRANSFERASE"/>
    <property type="match status" value="1"/>
</dbReference>
<protein>
    <submittedName>
        <fullName evidence="5">SAM-dependent methyltransferase</fullName>
    </submittedName>
</protein>
<accession>A0A2T1C1N4</accession>
<reference evidence="5 6" key="2">
    <citation type="submission" date="2018-03" db="EMBL/GenBank/DDBJ databases">
        <title>The ancient ancestry and fast evolution of plastids.</title>
        <authorList>
            <person name="Moore K.R."/>
            <person name="Magnabosco C."/>
            <person name="Momper L."/>
            <person name="Gold D.A."/>
            <person name="Bosak T."/>
            <person name="Fournier G.P."/>
        </authorList>
    </citation>
    <scope>NUCLEOTIDE SEQUENCE [LARGE SCALE GENOMIC DNA]</scope>
    <source>
        <strain evidence="5 6">CCAP 1448/3</strain>
    </source>
</reference>
<dbReference type="Proteomes" id="UP000238762">
    <property type="component" value="Unassembled WGS sequence"/>
</dbReference>
<keyword evidence="1 5" id="KW-0489">Methyltransferase</keyword>
<sequence>MESDKNLSTLLPYFDVLLEDFAEGNTDVIECFGLHVHWGYWENPGLADGSTADFAQAAENLVRKMSDLAETKNGMKILDCGCGFGGNISSLNQRFSNIEFVGLNIDPRQLDRAKSQVKATHNNQIEFVEGDACQLPFSDASFDLVFAVECIFHFPSREKFFQEARRVLKPGGKLVLSDFVPREVVLSTWSFTSPFSQPLVTHAYGQVDATYSLSKYRDLAKSTGFQIGNEIDITQNTIPTYQVIRKLQFAGDNKKAALGNWLIEIISRLTLIRYLILSYVKPF</sequence>
<dbReference type="GO" id="GO:0008757">
    <property type="term" value="F:S-adenosylmethionine-dependent methyltransferase activity"/>
    <property type="evidence" value="ECO:0007669"/>
    <property type="project" value="InterPro"/>
</dbReference>
<organism evidence="5 6">
    <name type="scientific">Merismopedia glauca CCAP 1448/3</name>
    <dbReference type="NCBI Taxonomy" id="1296344"/>
    <lineage>
        <taxon>Bacteria</taxon>
        <taxon>Bacillati</taxon>
        <taxon>Cyanobacteriota</taxon>
        <taxon>Cyanophyceae</taxon>
        <taxon>Synechococcales</taxon>
        <taxon>Merismopediaceae</taxon>
        <taxon>Merismopedia</taxon>
    </lineage>
</organism>
<gene>
    <name evidence="5" type="ORF">C7B64_14415</name>
</gene>
<evidence type="ECO:0000256" key="3">
    <source>
        <dbReference type="ARBA" id="ARBA00022691"/>
    </source>
</evidence>
<evidence type="ECO:0000256" key="1">
    <source>
        <dbReference type="ARBA" id="ARBA00022603"/>
    </source>
</evidence>
<dbReference type="SMART" id="SM00828">
    <property type="entry name" value="PKS_MT"/>
    <property type="match status" value="1"/>
</dbReference>
<dbReference type="SUPFAM" id="SSF53335">
    <property type="entry name" value="S-adenosyl-L-methionine-dependent methyltransferases"/>
    <property type="match status" value="1"/>
</dbReference>
<proteinExistence type="predicted"/>
<keyword evidence="2 5" id="KW-0808">Transferase</keyword>
<evidence type="ECO:0000313" key="5">
    <source>
        <dbReference type="EMBL" id="PSB02171.1"/>
    </source>
</evidence>
<dbReference type="RefSeq" id="WP_106289360.1">
    <property type="nucleotide sequence ID" value="NZ_CAWNTC010000092.1"/>
</dbReference>
<dbReference type="CDD" id="cd02440">
    <property type="entry name" value="AdoMet_MTases"/>
    <property type="match status" value="1"/>
</dbReference>
<dbReference type="Pfam" id="PF08241">
    <property type="entry name" value="Methyltransf_11"/>
    <property type="match status" value="1"/>
</dbReference>
<dbReference type="AlphaFoldDB" id="A0A2T1C1N4"/>
<dbReference type="InterPro" id="IPR029063">
    <property type="entry name" value="SAM-dependent_MTases_sf"/>
</dbReference>
<keyword evidence="3" id="KW-0949">S-adenosyl-L-methionine</keyword>
<dbReference type="InterPro" id="IPR050447">
    <property type="entry name" value="Erg6_SMT_methyltransf"/>
</dbReference>
<evidence type="ECO:0000256" key="2">
    <source>
        <dbReference type="ARBA" id="ARBA00022679"/>
    </source>
</evidence>